<evidence type="ECO:0000313" key="2">
    <source>
        <dbReference type="EMBL" id="KAG1274169.1"/>
    </source>
</evidence>
<dbReference type="EMBL" id="JAANQT010011683">
    <property type="protein sequence ID" value="KAG1274169.1"/>
    <property type="molecule type" value="Genomic_DNA"/>
</dbReference>
<gene>
    <name evidence="2" type="ORF">G6F64_015190</name>
</gene>
<protein>
    <submittedName>
        <fullName evidence="2">Uncharacterized protein</fullName>
    </submittedName>
</protein>
<dbReference type="Proteomes" id="UP000716291">
    <property type="component" value="Unassembled WGS sequence"/>
</dbReference>
<name>A0A9P6WS22_RHIOR</name>
<organism evidence="2 3">
    <name type="scientific">Rhizopus oryzae</name>
    <name type="common">Mucormycosis agent</name>
    <name type="synonym">Rhizopus arrhizus var. delemar</name>
    <dbReference type="NCBI Taxonomy" id="64495"/>
    <lineage>
        <taxon>Eukaryota</taxon>
        <taxon>Fungi</taxon>
        <taxon>Fungi incertae sedis</taxon>
        <taxon>Mucoromycota</taxon>
        <taxon>Mucoromycotina</taxon>
        <taxon>Mucoromycetes</taxon>
        <taxon>Mucorales</taxon>
        <taxon>Mucorineae</taxon>
        <taxon>Rhizopodaceae</taxon>
        <taxon>Rhizopus</taxon>
    </lineage>
</organism>
<proteinExistence type="predicted"/>
<keyword evidence="3" id="KW-1185">Reference proteome</keyword>
<reference evidence="2" key="1">
    <citation type="journal article" date="2020" name="Microb. Genom.">
        <title>Genetic diversity of clinical and environmental Mucorales isolates obtained from an investigation of mucormycosis cases among solid organ transplant recipients.</title>
        <authorList>
            <person name="Nguyen M.H."/>
            <person name="Kaul D."/>
            <person name="Muto C."/>
            <person name="Cheng S.J."/>
            <person name="Richter R.A."/>
            <person name="Bruno V.M."/>
            <person name="Liu G."/>
            <person name="Beyhan S."/>
            <person name="Sundermann A.J."/>
            <person name="Mounaud S."/>
            <person name="Pasculle A.W."/>
            <person name="Nierman W.C."/>
            <person name="Driscoll E."/>
            <person name="Cumbie R."/>
            <person name="Clancy C.J."/>
            <person name="Dupont C.L."/>
        </authorList>
    </citation>
    <scope>NUCLEOTIDE SEQUENCE</scope>
    <source>
        <strain evidence="2">GL11</strain>
    </source>
</reference>
<sequence>MAAQNIGIFATLLAMGVWNGLSLHYIVSGLMFGAYSVGHNLLINASRTRPALQAALAQPVMRFLGRVLTLILAALALYVFSGRSPI</sequence>
<evidence type="ECO:0000313" key="3">
    <source>
        <dbReference type="Proteomes" id="UP000716291"/>
    </source>
</evidence>
<keyword evidence="1" id="KW-1133">Transmembrane helix</keyword>
<accession>A0A9P6WS22</accession>
<keyword evidence="1" id="KW-0472">Membrane</keyword>
<evidence type="ECO:0000256" key="1">
    <source>
        <dbReference type="SAM" id="Phobius"/>
    </source>
</evidence>
<feature type="transmembrane region" description="Helical" evidence="1">
    <location>
        <begin position="22"/>
        <end position="42"/>
    </location>
</feature>
<keyword evidence="1" id="KW-0812">Transmembrane</keyword>
<comment type="caution">
    <text evidence="2">The sequence shown here is derived from an EMBL/GenBank/DDBJ whole genome shotgun (WGS) entry which is preliminary data.</text>
</comment>
<feature type="transmembrane region" description="Helical" evidence="1">
    <location>
        <begin position="63"/>
        <end position="81"/>
    </location>
</feature>
<dbReference type="AlphaFoldDB" id="A0A9P6WS22"/>